<proteinExistence type="predicted"/>
<accession>A0A672IKB6</accession>
<dbReference type="GO" id="GO:0046332">
    <property type="term" value="F:SMAD binding"/>
    <property type="evidence" value="ECO:0007669"/>
    <property type="project" value="TreeGrafter"/>
</dbReference>
<keyword evidence="8" id="KW-1185">Reference proteome</keyword>
<evidence type="ECO:0000256" key="2">
    <source>
        <dbReference type="ARBA" id="ARBA00022679"/>
    </source>
</evidence>
<dbReference type="SUPFAM" id="SSF56112">
    <property type="entry name" value="Protein kinase-like (PK-like)"/>
    <property type="match status" value="1"/>
</dbReference>
<dbReference type="InterPro" id="IPR008271">
    <property type="entry name" value="Ser/Thr_kinase_AS"/>
</dbReference>
<protein>
    <recommendedName>
        <fullName evidence="6">Protein kinase domain-containing protein</fullName>
    </recommendedName>
</protein>
<dbReference type="GO" id="GO:0004713">
    <property type="term" value="F:protein tyrosine kinase activity"/>
    <property type="evidence" value="ECO:0007669"/>
    <property type="project" value="TreeGrafter"/>
</dbReference>
<dbReference type="GO" id="GO:0007224">
    <property type="term" value="P:smoothened signaling pathway"/>
    <property type="evidence" value="ECO:0007669"/>
    <property type="project" value="TreeGrafter"/>
</dbReference>
<keyword evidence="5" id="KW-0067">ATP-binding</keyword>
<dbReference type="PANTHER" id="PTHR24058:SF53">
    <property type="entry name" value="HOMEODOMAIN-INTERACTING PROTEIN KINASE 2"/>
    <property type="match status" value="1"/>
</dbReference>
<dbReference type="GO" id="GO:0005737">
    <property type="term" value="C:cytoplasm"/>
    <property type="evidence" value="ECO:0007669"/>
    <property type="project" value="TreeGrafter"/>
</dbReference>
<reference evidence="7" key="1">
    <citation type="submission" date="2019-06" db="EMBL/GenBank/DDBJ databases">
        <authorList>
            <consortium name="Wellcome Sanger Institute Data Sharing"/>
        </authorList>
    </citation>
    <scope>NUCLEOTIDE SEQUENCE [LARGE SCALE GENOMIC DNA]</scope>
</reference>
<dbReference type="PANTHER" id="PTHR24058">
    <property type="entry name" value="DUAL SPECIFICITY PROTEIN KINASE"/>
    <property type="match status" value="1"/>
</dbReference>
<dbReference type="PROSITE" id="PS00108">
    <property type="entry name" value="PROTEIN_KINASE_ST"/>
    <property type="match status" value="1"/>
</dbReference>
<dbReference type="OMA" id="CNREQAN"/>
<reference evidence="7" key="2">
    <citation type="submission" date="2025-08" db="UniProtKB">
        <authorList>
            <consortium name="Ensembl"/>
        </authorList>
    </citation>
    <scope>IDENTIFICATION</scope>
</reference>
<dbReference type="GO" id="GO:0016605">
    <property type="term" value="C:PML body"/>
    <property type="evidence" value="ECO:0007669"/>
    <property type="project" value="TreeGrafter"/>
</dbReference>
<evidence type="ECO:0000256" key="4">
    <source>
        <dbReference type="ARBA" id="ARBA00022777"/>
    </source>
</evidence>
<dbReference type="Proteomes" id="UP000472267">
    <property type="component" value="Chromosome 18"/>
</dbReference>
<dbReference type="Gene3D" id="1.10.510.10">
    <property type="entry name" value="Transferase(Phosphotransferase) domain 1"/>
    <property type="match status" value="1"/>
</dbReference>
<dbReference type="GO" id="GO:0004674">
    <property type="term" value="F:protein serine/threonine kinase activity"/>
    <property type="evidence" value="ECO:0007669"/>
    <property type="project" value="UniProtKB-KW"/>
</dbReference>
<dbReference type="AlphaFoldDB" id="A0A672IKB6"/>
<dbReference type="Gene3D" id="3.30.200.20">
    <property type="entry name" value="Phosphorylase Kinase, domain 1"/>
    <property type="match status" value="1"/>
</dbReference>
<keyword evidence="2" id="KW-0808">Transferase</keyword>
<evidence type="ECO:0000313" key="8">
    <source>
        <dbReference type="Proteomes" id="UP000472267"/>
    </source>
</evidence>
<dbReference type="InterPro" id="IPR050494">
    <property type="entry name" value="Ser_Thr_dual-spec_kinase"/>
</dbReference>
<evidence type="ECO:0000256" key="1">
    <source>
        <dbReference type="ARBA" id="ARBA00022527"/>
    </source>
</evidence>
<evidence type="ECO:0000313" key="7">
    <source>
        <dbReference type="Ensembl" id="ENSSFAP00005041554.1"/>
    </source>
</evidence>
<keyword evidence="3" id="KW-0547">Nucleotide-binding</keyword>
<feature type="domain" description="Protein kinase" evidence="6">
    <location>
        <begin position="39"/>
        <end position="297"/>
    </location>
</feature>
<dbReference type="GO" id="GO:0045944">
    <property type="term" value="P:positive regulation of transcription by RNA polymerase II"/>
    <property type="evidence" value="ECO:0007669"/>
    <property type="project" value="TreeGrafter"/>
</dbReference>
<evidence type="ECO:0000259" key="6">
    <source>
        <dbReference type="PROSITE" id="PS50011"/>
    </source>
</evidence>
<dbReference type="InterPro" id="IPR011009">
    <property type="entry name" value="Kinase-like_dom_sf"/>
</dbReference>
<dbReference type="Ensembl" id="ENSSFAT00005043073.1">
    <property type="protein sequence ID" value="ENSSFAP00005041554.1"/>
    <property type="gene ID" value="ENSSFAG00005020646.1"/>
</dbReference>
<dbReference type="PROSITE" id="PS50011">
    <property type="entry name" value="PROTEIN_KINASE_DOM"/>
    <property type="match status" value="1"/>
</dbReference>
<keyword evidence="1" id="KW-0723">Serine/threonine-protein kinase</keyword>
<dbReference type="GO" id="GO:0042771">
    <property type="term" value="P:intrinsic apoptotic signaling pathway in response to DNA damage by p53 class mediator"/>
    <property type="evidence" value="ECO:0007669"/>
    <property type="project" value="TreeGrafter"/>
</dbReference>
<name>A0A672IKB6_SALFA</name>
<reference evidence="7" key="3">
    <citation type="submission" date="2025-09" db="UniProtKB">
        <authorList>
            <consortium name="Ensembl"/>
        </authorList>
    </citation>
    <scope>IDENTIFICATION</scope>
</reference>
<sequence length="351" mass="39215">MGILSSSIRLSDESTSENGLKVSNNRKSRRKNLPIPKSYHVNRLLDQGGFGAVYRCLKPGTSEEVAVKIQKTLAPHMYREAKMMKFLKSHKLDEANIVKFHGELFVGLKMSLEFELLDKSLKDYISHHNQPMPLDGIRAIITQLAVAFDALKSVGIIHTDVKMSNIMFVDEINQPLKVKLIDFGVAVFKTQTKPGNIFQPTSLRAPEIVFGLPFSEAIDMWSLGCIMAFMLCCSDPFPGNNQHQILKTIIKVLGPPPKHLLDASRAFWECVALLKAMLQWDAKERITPEGIMNHPFITRSYVNNRLHSSQSTEEESLSPALTSCSLPLASGILDPALQPRRSSVQNSVQGY</sequence>
<evidence type="ECO:0000256" key="3">
    <source>
        <dbReference type="ARBA" id="ARBA00022741"/>
    </source>
</evidence>
<evidence type="ECO:0000256" key="5">
    <source>
        <dbReference type="ARBA" id="ARBA00022840"/>
    </source>
</evidence>
<organism evidence="7 8">
    <name type="scientific">Salarias fasciatus</name>
    <name type="common">Jewelled blenny</name>
    <name type="synonym">Blennius fasciatus</name>
    <dbReference type="NCBI Taxonomy" id="181472"/>
    <lineage>
        <taxon>Eukaryota</taxon>
        <taxon>Metazoa</taxon>
        <taxon>Chordata</taxon>
        <taxon>Craniata</taxon>
        <taxon>Vertebrata</taxon>
        <taxon>Euteleostomi</taxon>
        <taxon>Actinopterygii</taxon>
        <taxon>Neopterygii</taxon>
        <taxon>Teleostei</taxon>
        <taxon>Neoteleostei</taxon>
        <taxon>Acanthomorphata</taxon>
        <taxon>Ovalentaria</taxon>
        <taxon>Blenniimorphae</taxon>
        <taxon>Blenniiformes</taxon>
        <taxon>Blennioidei</taxon>
        <taxon>Blenniidae</taxon>
        <taxon>Salariinae</taxon>
        <taxon>Salarias</taxon>
    </lineage>
</organism>
<dbReference type="GO" id="GO:0003713">
    <property type="term" value="F:transcription coactivator activity"/>
    <property type="evidence" value="ECO:0007669"/>
    <property type="project" value="TreeGrafter"/>
</dbReference>
<dbReference type="SMART" id="SM00220">
    <property type="entry name" value="S_TKc"/>
    <property type="match status" value="1"/>
</dbReference>
<dbReference type="InterPro" id="IPR000719">
    <property type="entry name" value="Prot_kinase_dom"/>
</dbReference>
<dbReference type="GO" id="GO:0003714">
    <property type="term" value="F:transcription corepressor activity"/>
    <property type="evidence" value="ECO:0007669"/>
    <property type="project" value="TreeGrafter"/>
</dbReference>
<dbReference type="Pfam" id="PF00069">
    <property type="entry name" value="Pkinase"/>
    <property type="match status" value="1"/>
</dbReference>
<keyword evidence="4" id="KW-0418">Kinase</keyword>
<dbReference type="GO" id="GO:0005524">
    <property type="term" value="F:ATP binding"/>
    <property type="evidence" value="ECO:0007669"/>
    <property type="project" value="UniProtKB-KW"/>
</dbReference>